<name>A0A2T6CBI2_9RHOB</name>
<evidence type="ECO:0000313" key="2">
    <source>
        <dbReference type="EMBL" id="PTX72843.1"/>
    </source>
</evidence>
<dbReference type="AlphaFoldDB" id="A0A2T6CBI2"/>
<dbReference type="Proteomes" id="UP000244092">
    <property type="component" value="Unassembled WGS sequence"/>
</dbReference>
<proteinExistence type="predicted"/>
<organism evidence="2 3">
    <name type="scientific">Sulfitobacter mediterraneus</name>
    <dbReference type="NCBI Taxonomy" id="83219"/>
    <lineage>
        <taxon>Bacteria</taxon>
        <taxon>Pseudomonadati</taxon>
        <taxon>Pseudomonadota</taxon>
        <taxon>Alphaproteobacteria</taxon>
        <taxon>Rhodobacterales</taxon>
        <taxon>Roseobacteraceae</taxon>
        <taxon>Sulfitobacter</taxon>
    </lineage>
</organism>
<accession>A0A2T6CBI2</accession>
<evidence type="ECO:0000313" key="3">
    <source>
        <dbReference type="Proteomes" id="UP000244092"/>
    </source>
</evidence>
<dbReference type="OrthoDB" id="7725599at2"/>
<dbReference type="RefSeq" id="WP_025048693.1">
    <property type="nucleotide sequence ID" value="NZ_QBKU01000010.1"/>
</dbReference>
<gene>
    <name evidence="2" type="ORF">C8N31_110103</name>
</gene>
<reference evidence="2 3" key="1">
    <citation type="submission" date="2018-04" db="EMBL/GenBank/DDBJ databases">
        <title>Genomic Encyclopedia of Archaeal and Bacterial Type Strains, Phase II (KMG-II): from individual species to whole genera.</title>
        <authorList>
            <person name="Goeker M."/>
        </authorList>
    </citation>
    <scope>NUCLEOTIDE SEQUENCE [LARGE SCALE GENOMIC DNA]</scope>
    <source>
        <strain evidence="2 3">DSM 12244</strain>
    </source>
</reference>
<feature type="chain" id="PRO_5015437464" evidence="1">
    <location>
        <begin position="21"/>
        <end position="138"/>
    </location>
</feature>
<feature type="signal peptide" evidence="1">
    <location>
        <begin position="1"/>
        <end position="20"/>
    </location>
</feature>
<dbReference type="EMBL" id="QBKU01000010">
    <property type="protein sequence ID" value="PTX72843.1"/>
    <property type="molecule type" value="Genomic_DNA"/>
</dbReference>
<keyword evidence="1" id="KW-0732">Signal</keyword>
<comment type="caution">
    <text evidence="2">The sequence shown here is derived from an EMBL/GenBank/DDBJ whole genome shotgun (WGS) entry which is preliminary data.</text>
</comment>
<protein>
    <submittedName>
        <fullName evidence="2">Uncharacterized protein</fullName>
    </submittedName>
</protein>
<sequence length="138" mass="15128">MKSLLFSVVAMVSLATNVAAAPAFLYDCDLQGTDQAHGWITPKMAFVVEKQGEVKVVDGVVLHFNKAPLATKVLRNDDKRMILRWVVTNAKADSGRTFNNFRYRASISKSSGKVEVTAIPAHFDTGVRATGVCKKRTK</sequence>
<evidence type="ECO:0000256" key="1">
    <source>
        <dbReference type="SAM" id="SignalP"/>
    </source>
</evidence>